<feature type="transmembrane region" description="Helical" evidence="5">
    <location>
        <begin position="232"/>
        <end position="251"/>
    </location>
</feature>
<reference evidence="7 8" key="1">
    <citation type="submission" date="2019-01" db="EMBL/GenBank/DDBJ databases">
        <title>Lacibacter sp. strain TTM-7.</title>
        <authorList>
            <person name="Chen W.-M."/>
        </authorList>
    </citation>
    <scope>NUCLEOTIDE SEQUENCE [LARGE SCALE GENOMIC DNA]</scope>
    <source>
        <strain evidence="7 8">TTM-7</strain>
    </source>
</reference>
<dbReference type="InterPro" id="IPR020846">
    <property type="entry name" value="MFS_dom"/>
</dbReference>
<evidence type="ECO:0000256" key="1">
    <source>
        <dbReference type="ARBA" id="ARBA00004141"/>
    </source>
</evidence>
<feature type="transmembrane region" description="Helical" evidence="5">
    <location>
        <begin position="36"/>
        <end position="54"/>
    </location>
</feature>
<dbReference type="PANTHER" id="PTHR23514:SF13">
    <property type="entry name" value="INNER MEMBRANE PROTEIN YBJJ"/>
    <property type="match status" value="1"/>
</dbReference>
<keyword evidence="2 5" id="KW-0812">Transmembrane</keyword>
<organism evidence="7 8">
    <name type="scientific">Lacibacter luteus</name>
    <dbReference type="NCBI Taxonomy" id="2508719"/>
    <lineage>
        <taxon>Bacteria</taxon>
        <taxon>Pseudomonadati</taxon>
        <taxon>Bacteroidota</taxon>
        <taxon>Chitinophagia</taxon>
        <taxon>Chitinophagales</taxon>
        <taxon>Chitinophagaceae</taxon>
        <taxon>Lacibacter</taxon>
    </lineage>
</organism>
<evidence type="ECO:0000256" key="3">
    <source>
        <dbReference type="ARBA" id="ARBA00022989"/>
    </source>
</evidence>
<gene>
    <name evidence="7" type="ORF">ESA94_01765</name>
</gene>
<evidence type="ECO:0000313" key="8">
    <source>
        <dbReference type="Proteomes" id="UP000290204"/>
    </source>
</evidence>
<dbReference type="GO" id="GO:0016020">
    <property type="term" value="C:membrane"/>
    <property type="evidence" value="ECO:0007669"/>
    <property type="project" value="UniProtKB-SubCell"/>
</dbReference>
<feature type="transmembrane region" description="Helical" evidence="5">
    <location>
        <begin position="263"/>
        <end position="281"/>
    </location>
</feature>
<protein>
    <submittedName>
        <fullName evidence="7">MFS transporter</fullName>
    </submittedName>
</protein>
<proteinExistence type="predicted"/>
<feature type="transmembrane region" description="Helical" evidence="5">
    <location>
        <begin position="196"/>
        <end position="220"/>
    </location>
</feature>
<accession>A0A4Q1CNZ0</accession>
<evidence type="ECO:0000256" key="2">
    <source>
        <dbReference type="ARBA" id="ARBA00022692"/>
    </source>
</evidence>
<feature type="transmembrane region" description="Helical" evidence="5">
    <location>
        <begin position="66"/>
        <end position="85"/>
    </location>
</feature>
<dbReference type="PANTHER" id="PTHR23514">
    <property type="entry name" value="BYPASS OF STOP CODON PROTEIN 6"/>
    <property type="match status" value="1"/>
</dbReference>
<feature type="domain" description="Major facilitator superfamily (MFS) profile" evidence="6">
    <location>
        <begin position="158"/>
        <end position="372"/>
    </location>
</feature>
<dbReference type="InterPro" id="IPR011701">
    <property type="entry name" value="MFS"/>
</dbReference>
<name>A0A4Q1CNZ0_9BACT</name>
<dbReference type="Proteomes" id="UP000290204">
    <property type="component" value="Unassembled WGS sequence"/>
</dbReference>
<dbReference type="InterPro" id="IPR036259">
    <property type="entry name" value="MFS_trans_sf"/>
</dbReference>
<dbReference type="AlphaFoldDB" id="A0A4Q1CNZ0"/>
<dbReference type="SUPFAM" id="SSF103473">
    <property type="entry name" value="MFS general substrate transporter"/>
    <property type="match status" value="1"/>
</dbReference>
<evidence type="ECO:0000256" key="4">
    <source>
        <dbReference type="ARBA" id="ARBA00023136"/>
    </source>
</evidence>
<sequence>MRIAVSVFFFCQGICFASWASRIPDIKTTLQLSEAALGSILLALPAGQLTMMPFSGKLVTRFGSKYVLRLAAAGYALTLILIGATTSSWQLALSLYVFGLTGNLCNISVNTQAVNAEHLFGRSILASFHGVWSTAGFTGALVGLLMMRLDLLPVYHFMIVAAIVITLNIFFQKYLIITPTSKSASSFKRFQFPKGLLLQLGLIAFCCLSAEGCMFDWSGVYFKEVVEVKGELVSLGYASFMVMMATGRFTGDKLAERFGRKKMVQLSGVLIFSGMMIAVLLPNIIFATIGFMIVGFGVSSIIPLVYSTAGKVKEVASGIAIATVSGVGFLGFLMGPPLIGYIAELGGLRSSFAVIATLGLMISYMISKIKLA</sequence>
<feature type="transmembrane region" description="Helical" evidence="5">
    <location>
        <begin position="287"/>
        <end position="306"/>
    </location>
</feature>
<feature type="transmembrane region" description="Helical" evidence="5">
    <location>
        <begin position="155"/>
        <end position="176"/>
    </location>
</feature>
<evidence type="ECO:0000256" key="5">
    <source>
        <dbReference type="SAM" id="Phobius"/>
    </source>
</evidence>
<comment type="subcellular location">
    <subcellularLocation>
        <location evidence="1">Membrane</location>
        <topology evidence="1">Multi-pass membrane protein</topology>
    </subcellularLocation>
</comment>
<feature type="transmembrane region" description="Helical" evidence="5">
    <location>
        <begin position="91"/>
        <end position="109"/>
    </location>
</feature>
<evidence type="ECO:0000313" key="7">
    <source>
        <dbReference type="EMBL" id="RXK62858.1"/>
    </source>
</evidence>
<comment type="caution">
    <text evidence="7">The sequence shown here is derived from an EMBL/GenBank/DDBJ whole genome shotgun (WGS) entry which is preliminary data.</text>
</comment>
<evidence type="ECO:0000259" key="6">
    <source>
        <dbReference type="PROSITE" id="PS50850"/>
    </source>
</evidence>
<dbReference type="PROSITE" id="PS50850">
    <property type="entry name" value="MFS"/>
    <property type="match status" value="1"/>
</dbReference>
<keyword evidence="8" id="KW-1185">Reference proteome</keyword>
<feature type="transmembrane region" description="Helical" evidence="5">
    <location>
        <begin position="130"/>
        <end position="149"/>
    </location>
</feature>
<keyword evidence="4 5" id="KW-0472">Membrane</keyword>
<dbReference type="Pfam" id="PF07690">
    <property type="entry name" value="MFS_1"/>
    <property type="match status" value="1"/>
</dbReference>
<dbReference type="Gene3D" id="1.20.1250.20">
    <property type="entry name" value="MFS general substrate transporter like domains"/>
    <property type="match status" value="2"/>
</dbReference>
<feature type="transmembrane region" description="Helical" evidence="5">
    <location>
        <begin position="318"/>
        <end position="342"/>
    </location>
</feature>
<dbReference type="GO" id="GO:0022857">
    <property type="term" value="F:transmembrane transporter activity"/>
    <property type="evidence" value="ECO:0007669"/>
    <property type="project" value="InterPro"/>
</dbReference>
<dbReference type="EMBL" id="SDHW01000001">
    <property type="protein sequence ID" value="RXK62858.1"/>
    <property type="molecule type" value="Genomic_DNA"/>
</dbReference>
<dbReference type="CDD" id="cd17393">
    <property type="entry name" value="MFS_MosC_like"/>
    <property type="match status" value="1"/>
</dbReference>
<dbReference type="InterPro" id="IPR051788">
    <property type="entry name" value="MFS_Transporter"/>
</dbReference>
<feature type="transmembrane region" description="Helical" evidence="5">
    <location>
        <begin position="348"/>
        <end position="366"/>
    </location>
</feature>
<dbReference type="OrthoDB" id="9809599at2"/>
<keyword evidence="3 5" id="KW-1133">Transmembrane helix</keyword>